<dbReference type="Proteomes" id="UP000234190">
    <property type="component" value="Unassembled WGS sequence"/>
</dbReference>
<comment type="caution">
    <text evidence="5">The sequence shown here is derived from an EMBL/GenBank/DDBJ whole genome shotgun (WGS) entry which is preliminary data.</text>
</comment>
<gene>
    <name evidence="5" type="ORF">CR159_21170</name>
</gene>
<dbReference type="EMBL" id="PDNW01000045">
    <property type="protein sequence ID" value="PLC47879.1"/>
    <property type="molecule type" value="Genomic_DNA"/>
</dbReference>
<reference evidence="5 6" key="1">
    <citation type="submission" date="2017-10" db="EMBL/GenBank/DDBJ databases">
        <title>Two draft genome sequences of Pusillimonas sp. strains isolated from a nitrate- and radionuclide-contaminated groundwater in Russia.</title>
        <authorList>
            <person name="Grouzdev D.S."/>
            <person name="Tourova T.P."/>
            <person name="Goeva M.A."/>
            <person name="Babich T.L."/>
            <person name="Sokolova D.S."/>
            <person name="Abdullin R."/>
            <person name="Poltaraus A.B."/>
            <person name="Toshchakov S.V."/>
            <person name="Nazina T.N."/>
        </authorList>
    </citation>
    <scope>NUCLEOTIDE SEQUENCE [LARGE SCALE GENOMIC DNA]</scope>
    <source>
        <strain evidence="5 6">JR1/69-3-13</strain>
    </source>
</reference>
<name>A0A2N4TYR5_9BURK</name>
<keyword evidence="3" id="KW-0804">Transcription</keyword>
<keyword evidence="2" id="KW-0238">DNA-binding</keyword>
<evidence type="ECO:0000256" key="3">
    <source>
        <dbReference type="ARBA" id="ARBA00023163"/>
    </source>
</evidence>
<dbReference type="InterPro" id="IPR050204">
    <property type="entry name" value="AraC_XylS_family_regulators"/>
</dbReference>
<sequence length="330" mass="37611">MTNQSLQDRIMVARNQSLQDAYEQAEFQKWLPIEINQISTGHYSGYIHMLEHDEVGVCWEGQNRTIHKRSVMDQELCTVSFFRNKQLQSGFSEYTPADNSLFFLPAGAEVDIYVPANAETVYFRFNQSVLLDKARAMDPSRWSGSPTRLLCLDLGNLKSLNKFVEQIFQQSPFNNQSSSDNSNEVMADVIMEHILGALNSSQLGSVEKSSTLIARRRAKHTVSRSIDYMKAQLKQHICPSISATCADLQLSERTLQYGFSAILGVSPYTYLRYVRLNGVRMALTQPESKNLTITQVASHWHFLHMGRFSKDYEQMFGELPSATLRRALWA</sequence>
<dbReference type="Pfam" id="PF12833">
    <property type="entry name" value="HTH_18"/>
    <property type="match status" value="1"/>
</dbReference>
<feature type="domain" description="HTH araC/xylS-type" evidence="4">
    <location>
        <begin position="223"/>
        <end position="326"/>
    </location>
</feature>
<evidence type="ECO:0000256" key="2">
    <source>
        <dbReference type="ARBA" id="ARBA00023125"/>
    </source>
</evidence>
<dbReference type="GO" id="GO:0043565">
    <property type="term" value="F:sequence-specific DNA binding"/>
    <property type="evidence" value="ECO:0007669"/>
    <property type="project" value="InterPro"/>
</dbReference>
<dbReference type="Gene3D" id="1.10.10.60">
    <property type="entry name" value="Homeodomain-like"/>
    <property type="match status" value="1"/>
</dbReference>
<evidence type="ECO:0000259" key="4">
    <source>
        <dbReference type="PROSITE" id="PS01124"/>
    </source>
</evidence>
<dbReference type="RefSeq" id="WP_102075921.1">
    <property type="nucleotide sequence ID" value="NZ_PDNW01000045.1"/>
</dbReference>
<dbReference type="SMART" id="SM00342">
    <property type="entry name" value="HTH_ARAC"/>
    <property type="match status" value="1"/>
</dbReference>
<dbReference type="InterPro" id="IPR018060">
    <property type="entry name" value="HTH_AraC"/>
</dbReference>
<evidence type="ECO:0000256" key="1">
    <source>
        <dbReference type="ARBA" id="ARBA00023015"/>
    </source>
</evidence>
<dbReference type="PROSITE" id="PS01124">
    <property type="entry name" value="HTH_ARAC_FAMILY_2"/>
    <property type="match status" value="1"/>
</dbReference>
<keyword evidence="6" id="KW-1185">Reference proteome</keyword>
<evidence type="ECO:0000313" key="6">
    <source>
        <dbReference type="Proteomes" id="UP000234190"/>
    </source>
</evidence>
<protein>
    <submittedName>
        <fullName evidence="5">Ethanolamine operon regulator</fullName>
    </submittedName>
</protein>
<accession>A0A2N4TYR5</accession>
<dbReference type="GO" id="GO:0003700">
    <property type="term" value="F:DNA-binding transcription factor activity"/>
    <property type="evidence" value="ECO:0007669"/>
    <property type="project" value="InterPro"/>
</dbReference>
<evidence type="ECO:0000313" key="5">
    <source>
        <dbReference type="EMBL" id="PLC47879.1"/>
    </source>
</evidence>
<dbReference type="OrthoDB" id="185346at2"/>
<dbReference type="AlphaFoldDB" id="A0A2N4TYR5"/>
<organism evidence="5 6">
    <name type="scientific">Pollutimonas subterranea</name>
    <dbReference type="NCBI Taxonomy" id="2045210"/>
    <lineage>
        <taxon>Bacteria</taxon>
        <taxon>Pseudomonadati</taxon>
        <taxon>Pseudomonadota</taxon>
        <taxon>Betaproteobacteria</taxon>
        <taxon>Burkholderiales</taxon>
        <taxon>Alcaligenaceae</taxon>
        <taxon>Pollutimonas</taxon>
    </lineage>
</organism>
<keyword evidence="1" id="KW-0805">Transcription regulation</keyword>
<proteinExistence type="predicted"/>
<dbReference type="PANTHER" id="PTHR46796">
    <property type="entry name" value="HTH-TYPE TRANSCRIPTIONAL ACTIVATOR RHAS-RELATED"/>
    <property type="match status" value="1"/>
</dbReference>